<evidence type="ECO:0000259" key="1">
    <source>
        <dbReference type="PROSITE" id="PS50969"/>
    </source>
</evidence>
<dbReference type="InterPro" id="IPR004274">
    <property type="entry name" value="FCP1_dom"/>
</dbReference>
<organism evidence="2 3">
    <name type="scientific">Myotis brandtii</name>
    <name type="common">Brandt's bat</name>
    <dbReference type="NCBI Taxonomy" id="109478"/>
    <lineage>
        <taxon>Eukaryota</taxon>
        <taxon>Metazoa</taxon>
        <taxon>Chordata</taxon>
        <taxon>Craniata</taxon>
        <taxon>Vertebrata</taxon>
        <taxon>Euteleostomi</taxon>
        <taxon>Mammalia</taxon>
        <taxon>Eutheria</taxon>
        <taxon>Laurasiatheria</taxon>
        <taxon>Chiroptera</taxon>
        <taxon>Yangochiroptera</taxon>
        <taxon>Vespertilionidae</taxon>
        <taxon>Myotis</taxon>
    </lineage>
</organism>
<name>S7MR36_MYOBR</name>
<sequence length="115" mass="12667">MGSVEPHGFISCHLFQDATQCMDGHHVKDLPCLNRDPARVVVVDCKKEAFHLQPYSGVALRPGDSNSDGRVLLDLSAFLKIIALNGVEDVQTGPCWNTMPWRMTCWRLSNSGKAG</sequence>
<dbReference type="InterPro" id="IPR036412">
    <property type="entry name" value="HAD-like_sf"/>
</dbReference>
<dbReference type="InterPro" id="IPR023214">
    <property type="entry name" value="HAD_sf"/>
</dbReference>
<reference evidence="2 3" key="1">
    <citation type="journal article" date="2013" name="Nat. Commun.">
        <title>Genome analysis reveals insights into physiology and longevity of the Brandt's bat Myotis brandtii.</title>
        <authorList>
            <person name="Seim I."/>
            <person name="Fang X."/>
            <person name="Xiong Z."/>
            <person name="Lobanov A.V."/>
            <person name="Huang Z."/>
            <person name="Ma S."/>
            <person name="Feng Y."/>
            <person name="Turanov A.A."/>
            <person name="Zhu Y."/>
            <person name="Lenz T.L."/>
            <person name="Gerashchenko M.V."/>
            <person name="Fan D."/>
            <person name="Hee Yim S."/>
            <person name="Yao X."/>
            <person name="Jordan D."/>
            <person name="Xiong Y."/>
            <person name="Ma Y."/>
            <person name="Lyapunov A.N."/>
            <person name="Chen G."/>
            <person name="Kulakova O.I."/>
            <person name="Sun Y."/>
            <person name="Lee S.G."/>
            <person name="Bronson R.T."/>
            <person name="Moskalev A.A."/>
            <person name="Sunyaev S.R."/>
            <person name="Zhang G."/>
            <person name="Krogh A."/>
            <person name="Wang J."/>
            <person name="Gladyshev V.N."/>
        </authorList>
    </citation>
    <scope>NUCLEOTIDE SEQUENCE [LARGE SCALE GENOMIC DNA]</scope>
</reference>
<proteinExistence type="predicted"/>
<feature type="domain" description="FCP1 homology" evidence="1">
    <location>
        <begin position="1"/>
        <end position="82"/>
    </location>
</feature>
<keyword evidence="3" id="KW-1185">Reference proteome</keyword>
<dbReference type="PROSITE" id="PS50969">
    <property type="entry name" value="FCP1"/>
    <property type="match status" value="1"/>
</dbReference>
<dbReference type="SUPFAM" id="SSF56784">
    <property type="entry name" value="HAD-like"/>
    <property type="match status" value="1"/>
</dbReference>
<protein>
    <submittedName>
        <fullName evidence="2">Mitochondrial import inner membrane translocase subunit TIM50</fullName>
    </submittedName>
</protein>
<dbReference type="Pfam" id="PF03031">
    <property type="entry name" value="NIF"/>
    <property type="match status" value="1"/>
</dbReference>
<accession>S7MR36</accession>
<dbReference type="EMBL" id="KE162063">
    <property type="protein sequence ID" value="EPQ06829.1"/>
    <property type="molecule type" value="Genomic_DNA"/>
</dbReference>
<dbReference type="Proteomes" id="UP000052978">
    <property type="component" value="Unassembled WGS sequence"/>
</dbReference>
<dbReference type="Gene3D" id="3.40.50.1000">
    <property type="entry name" value="HAD superfamily/HAD-like"/>
    <property type="match status" value="1"/>
</dbReference>
<gene>
    <name evidence="2" type="ORF">D623_10033424</name>
</gene>
<evidence type="ECO:0000313" key="3">
    <source>
        <dbReference type="Proteomes" id="UP000052978"/>
    </source>
</evidence>
<evidence type="ECO:0000313" key="2">
    <source>
        <dbReference type="EMBL" id="EPQ06829.1"/>
    </source>
</evidence>
<dbReference type="AlphaFoldDB" id="S7MR36"/>